<accession>X1MGG9</accession>
<dbReference type="EMBL" id="BARV01020717">
    <property type="protein sequence ID" value="GAI30368.1"/>
    <property type="molecule type" value="Genomic_DNA"/>
</dbReference>
<evidence type="ECO:0000313" key="1">
    <source>
        <dbReference type="EMBL" id="GAI30368.1"/>
    </source>
</evidence>
<comment type="caution">
    <text evidence="1">The sequence shown here is derived from an EMBL/GenBank/DDBJ whole genome shotgun (WGS) entry which is preliminary data.</text>
</comment>
<gene>
    <name evidence="1" type="ORF">S06H3_34499</name>
</gene>
<proteinExistence type="predicted"/>
<protein>
    <submittedName>
        <fullName evidence="1">Uncharacterized protein</fullName>
    </submittedName>
</protein>
<sequence>MVMEPLRKDVQRIAKALQPPLGIQDILRPPLPLRIRHARTGIRQLDEVIDIYARDEARLSKAAELRLTELRILREQAGRRLAEMTRLRR</sequence>
<name>X1MGG9_9ZZZZ</name>
<reference evidence="1" key="1">
    <citation type="journal article" date="2014" name="Front. Microbiol.">
        <title>High frequency of phylogenetically diverse reductive dehalogenase-homologous genes in deep subseafloor sedimentary metagenomes.</title>
        <authorList>
            <person name="Kawai M."/>
            <person name="Futagami T."/>
            <person name="Toyoda A."/>
            <person name="Takaki Y."/>
            <person name="Nishi S."/>
            <person name="Hori S."/>
            <person name="Arai W."/>
            <person name="Tsubouchi T."/>
            <person name="Morono Y."/>
            <person name="Uchiyama I."/>
            <person name="Ito T."/>
            <person name="Fujiyama A."/>
            <person name="Inagaki F."/>
            <person name="Takami H."/>
        </authorList>
    </citation>
    <scope>NUCLEOTIDE SEQUENCE</scope>
    <source>
        <strain evidence="1">Expedition CK06-06</strain>
    </source>
</reference>
<organism evidence="1">
    <name type="scientific">marine sediment metagenome</name>
    <dbReference type="NCBI Taxonomy" id="412755"/>
    <lineage>
        <taxon>unclassified sequences</taxon>
        <taxon>metagenomes</taxon>
        <taxon>ecological metagenomes</taxon>
    </lineage>
</organism>
<dbReference type="AlphaFoldDB" id="X1MGG9"/>